<dbReference type="EMBL" id="JAIZAY010000001">
    <property type="protein sequence ID" value="KAJ8050862.1"/>
    <property type="molecule type" value="Genomic_DNA"/>
</dbReference>
<dbReference type="GO" id="GO:0015074">
    <property type="term" value="P:DNA integration"/>
    <property type="evidence" value="ECO:0007669"/>
    <property type="project" value="InterPro"/>
</dbReference>
<gene>
    <name evidence="2" type="ORF">HOLleu_04221</name>
</gene>
<dbReference type="PANTHER" id="PTHR37984">
    <property type="entry name" value="PROTEIN CBG26694"/>
    <property type="match status" value="1"/>
</dbReference>
<evidence type="ECO:0000259" key="1">
    <source>
        <dbReference type="PROSITE" id="PS50994"/>
    </source>
</evidence>
<accession>A0A9Q1HI39</accession>
<dbReference type="Proteomes" id="UP001152320">
    <property type="component" value="Chromosome 1"/>
</dbReference>
<dbReference type="Pfam" id="PF17921">
    <property type="entry name" value="Integrase_H2C2"/>
    <property type="match status" value="1"/>
</dbReference>
<dbReference type="InterPro" id="IPR012337">
    <property type="entry name" value="RNaseH-like_sf"/>
</dbReference>
<proteinExistence type="predicted"/>
<dbReference type="SUPFAM" id="SSF53098">
    <property type="entry name" value="Ribonuclease H-like"/>
    <property type="match status" value="1"/>
</dbReference>
<dbReference type="FunFam" id="1.10.340.70:FF:000001">
    <property type="entry name" value="Retrovirus-related Pol polyprotein from transposon gypsy-like Protein"/>
    <property type="match status" value="1"/>
</dbReference>
<dbReference type="Gene3D" id="3.30.420.10">
    <property type="entry name" value="Ribonuclease H-like superfamily/Ribonuclease H"/>
    <property type="match status" value="1"/>
</dbReference>
<keyword evidence="3" id="KW-1185">Reference proteome</keyword>
<comment type="caution">
    <text evidence="2">The sequence shown here is derived from an EMBL/GenBank/DDBJ whole genome shotgun (WGS) entry which is preliminary data.</text>
</comment>
<dbReference type="PANTHER" id="PTHR37984:SF15">
    <property type="entry name" value="INTEGRASE CATALYTIC DOMAIN-CONTAINING PROTEIN"/>
    <property type="match status" value="1"/>
</dbReference>
<dbReference type="PROSITE" id="PS50994">
    <property type="entry name" value="INTEGRASE"/>
    <property type="match status" value="1"/>
</dbReference>
<dbReference type="InterPro" id="IPR050951">
    <property type="entry name" value="Retrovirus_Pol_polyprotein"/>
</dbReference>
<dbReference type="OrthoDB" id="775972at2759"/>
<reference evidence="2" key="1">
    <citation type="submission" date="2021-10" db="EMBL/GenBank/DDBJ databases">
        <title>Tropical sea cucumber genome reveals ecological adaptation and Cuvierian tubules defense mechanism.</title>
        <authorList>
            <person name="Chen T."/>
        </authorList>
    </citation>
    <scope>NUCLEOTIDE SEQUENCE</scope>
    <source>
        <strain evidence="2">Nanhai2018</strain>
        <tissue evidence="2">Muscle</tissue>
    </source>
</reference>
<dbReference type="InterPro" id="IPR001584">
    <property type="entry name" value="Integrase_cat-core"/>
</dbReference>
<organism evidence="2 3">
    <name type="scientific">Holothuria leucospilota</name>
    <name type="common">Black long sea cucumber</name>
    <name type="synonym">Mertensiothuria leucospilota</name>
    <dbReference type="NCBI Taxonomy" id="206669"/>
    <lineage>
        <taxon>Eukaryota</taxon>
        <taxon>Metazoa</taxon>
        <taxon>Echinodermata</taxon>
        <taxon>Eleutherozoa</taxon>
        <taxon>Echinozoa</taxon>
        <taxon>Holothuroidea</taxon>
        <taxon>Aspidochirotacea</taxon>
        <taxon>Aspidochirotida</taxon>
        <taxon>Holothuriidae</taxon>
        <taxon>Holothuria</taxon>
    </lineage>
</organism>
<dbReference type="Gene3D" id="1.10.340.70">
    <property type="match status" value="1"/>
</dbReference>
<feature type="domain" description="Integrase catalytic" evidence="1">
    <location>
        <begin position="54"/>
        <end position="209"/>
    </location>
</feature>
<dbReference type="InterPro" id="IPR036397">
    <property type="entry name" value="RNaseH_sf"/>
</dbReference>
<sequence>MLSHDRAGHMGVEKTKDRILQHFYWPNMFQDVMRYCRSCEICQKMDKSGKKRKYPLLPMRIIGVLFKRIGIDIVGPLIRSRKKKMHLPTICDFPTTYPEAIPLANIRTNTVVDALIHVFARIVLPQEMLHDQRTNFMSKVMKLFCQKLGISQSATSARHQQTNVFTERFHGTLKNMLRSLSDEQMKHWDEYIPYFLFSYREVPCQTTGY</sequence>
<evidence type="ECO:0000313" key="2">
    <source>
        <dbReference type="EMBL" id="KAJ8050862.1"/>
    </source>
</evidence>
<evidence type="ECO:0000313" key="3">
    <source>
        <dbReference type="Proteomes" id="UP001152320"/>
    </source>
</evidence>
<protein>
    <recommendedName>
        <fullName evidence="1">Integrase catalytic domain-containing protein</fullName>
    </recommendedName>
</protein>
<dbReference type="InterPro" id="IPR041588">
    <property type="entry name" value="Integrase_H2C2"/>
</dbReference>
<name>A0A9Q1HI39_HOLLE</name>
<dbReference type="AlphaFoldDB" id="A0A9Q1HI39"/>
<dbReference type="GO" id="GO:0003676">
    <property type="term" value="F:nucleic acid binding"/>
    <property type="evidence" value="ECO:0007669"/>
    <property type="project" value="InterPro"/>
</dbReference>